<dbReference type="STRING" id="29088.A0A2Y9HCH0"/>
<dbReference type="RefSeq" id="XP_021549408.1">
    <property type="nucleotide sequence ID" value="XM_021693733.1"/>
</dbReference>
<evidence type="ECO:0000256" key="5">
    <source>
        <dbReference type="ARBA" id="ARBA00004240"/>
    </source>
</evidence>
<dbReference type="InParanoid" id="A0A2Y9HCH0"/>
<dbReference type="GO" id="GO:0005783">
    <property type="term" value="C:endoplasmic reticulum"/>
    <property type="evidence" value="ECO:0007669"/>
    <property type="project" value="UniProtKB-SubCell"/>
</dbReference>
<evidence type="ECO:0000256" key="3">
    <source>
        <dbReference type="ARBA" id="ARBA00004173"/>
    </source>
</evidence>
<keyword evidence="13" id="KW-0496">Mitochondrion</keyword>
<keyword evidence="7" id="KW-0963">Cytoplasm</keyword>
<dbReference type="Gene3D" id="1.10.437.10">
    <property type="entry name" value="Blc2-like"/>
    <property type="match status" value="1"/>
</dbReference>
<evidence type="ECO:0000256" key="11">
    <source>
        <dbReference type="ARBA" id="ARBA00022843"/>
    </source>
</evidence>
<evidence type="ECO:0000256" key="16">
    <source>
        <dbReference type="ARBA" id="ARBA00023242"/>
    </source>
</evidence>
<dbReference type="CTD" id="10017"/>
<dbReference type="InterPro" id="IPR026298">
    <property type="entry name" value="Bcl-2_fam"/>
</dbReference>
<dbReference type="GO" id="GO:0042981">
    <property type="term" value="P:regulation of apoptotic process"/>
    <property type="evidence" value="ECO:0007669"/>
    <property type="project" value="InterPro"/>
</dbReference>
<keyword evidence="15" id="KW-0206">Cytoskeleton</keyword>
<keyword evidence="11" id="KW-0832">Ubl conjugation</keyword>
<evidence type="ECO:0000256" key="4">
    <source>
        <dbReference type="ARBA" id="ARBA00004186"/>
    </source>
</evidence>
<evidence type="ECO:0000256" key="14">
    <source>
        <dbReference type="ARBA" id="ARBA00023136"/>
    </source>
</evidence>
<dbReference type="KEGG" id="nsu:110583767"/>
<dbReference type="PANTHER" id="PTHR11256">
    <property type="entry name" value="BCL-2 RELATED"/>
    <property type="match status" value="1"/>
</dbReference>
<evidence type="ECO:0000256" key="18">
    <source>
        <dbReference type="ARBA" id="ARBA00067191"/>
    </source>
</evidence>
<dbReference type="Proteomes" id="UP000248481">
    <property type="component" value="Chromosome 9"/>
</dbReference>
<reference evidence="23" key="1">
    <citation type="submission" date="2025-08" db="UniProtKB">
        <authorList>
            <consortium name="RefSeq"/>
        </authorList>
    </citation>
    <scope>IDENTIFICATION</scope>
    <source>
        <tissue evidence="23">Blood</tissue>
    </source>
</reference>
<dbReference type="GO" id="GO:0001836">
    <property type="term" value="P:release of cytochrome c from mitochondria"/>
    <property type="evidence" value="ECO:0007669"/>
    <property type="project" value="TreeGrafter"/>
</dbReference>
<evidence type="ECO:0000256" key="8">
    <source>
        <dbReference type="ARBA" id="ARBA00022692"/>
    </source>
</evidence>
<dbReference type="PANTHER" id="PTHR11256:SF47">
    <property type="entry name" value="BCL-2-LIKE PROTEIN 10"/>
    <property type="match status" value="1"/>
</dbReference>
<proteinExistence type="inferred from homology"/>
<evidence type="ECO:0000256" key="12">
    <source>
        <dbReference type="ARBA" id="ARBA00022989"/>
    </source>
</evidence>
<evidence type="ECO:0000256" key="2">
    <source>
        <dbReference type="ARBA" id="ARBA00004126"/>
    </source>
</evidence>
<dbReference type="GO" id="GO:0051400">
    <property type="term" value="F:BH domain binding"/>
    <property type="evidence" value="ECO:0007669"/>
    <property type="project" value="TreeGrafter"/>
</dbReference>
<comment type="subcellular location">
    <subcellularLocation>
        <location evidence="4">Cytoplasm</location>
        <location evidence="4">Cytoskeleton</location>
        <location evidence="4">Spindle</location>
    </subcellularLocation>
    <subcellularLocation>
        <location evidence="5">Endoplasmic reticulum</location>
    </subcellularLocation>
    <subcellularLocation>
        <location evidence="3">Mitochondrion</location>
    </subcellularLocation>
    <subcellularLocation>
        <location evidence="2">Nucleus membrane</location>
    </subcellularLocation>
</comment>
<dbReference type="GeneID" id="110583767"/>
<evidence type="ECO:0000256" key="1">
    <source>
        <dbReference type="ARBA" id="ARBA00001913"/>
    </source>
</evidence>
<dbReference type="FunFam" id="1.10.437.10:FF:000014">
    <property type="entry name" value="Bcl-2-like protein 10"/>
    <property type="match status" value="1"/>
</dbReference>
<evidence type="ECO:0000256" key="19">
    <source>
        <dbReference type="ARBA" id="ARBA00077411"/>
    </source>
</evidence>
<keyword evidence="12" id="KW-1133">Transmembrane helix</keyword>
<dbReference type="SMART" id="SM00337">
    <property type="entry name" value="BCL"/>
    <property type="match status" value="1"/>
</dbReference>
<evidence type="ECO:0000256" key="9">
    <source>
        <dbReference type="ARBA" id="ARBA00022703"/>
    </source>
</evidence>
<gene>
    <name evidence="23" type="primary">BCL2L10</name>
</gene>
<comment type="cofactor">
    <cofactor evidence="1">
        <name>Ca(2+)</name>
        <dbReference type="ChEBI" id="CHEBI:29108"/>
    </cofactor>
</comment>
<keyword evidence="9" id="KW-0053">Apoptosis</keyword>
<evidence type="ECO:0000256" key="10">
    <source>
        <dbReference type="ARBA" id="ARBA00022824"/>
    </source>
</evidence>
<evidence type="ECO:0000256" key="13">
    <source>
        <dbReference type="ARBA" id="ARBA00023128"/>
    </source>
</evidence>
<accession>A0A2Y9HCH0</accession>
<evidence type="ECO:0000256" key="20">
    <source>
        <dbReference type="ARBA" id="ARBA00078307"/>
    </source>
</evidence>
<name>A0A2Y9HCH0_NEOSC</name>
<dbReference type="PROSITE" id="PS50062">
    <property type="entry name" value="BCL2_FAMILY"/>
    <property type="match status" value="1"/>
</dbReference>
<dbReference type="GO" id="GO:0097192">
    <property type="term" value="P:extrinsic apoptotic signaling pathway in absence of ligand"/>
    <property type="evidence" value="ECO:0007669"/>
    <property type="project" value="TreeGrafter"/>
</dbReference>
<sequence>MADALRERTARLLTDYLEYCAREPGTLARAPSTPEAAVLRSVAAQVRQRHERFLSHYRGYQGNRVELVAQVEREILAHPQLLSWGRVVALLTFAGTLLEGSPSGTDQEQEPGDWEATVRQDCGRLVDFLCNRLTGQHRAWLEAHDGWVSAGGRGARAAGGAPTRPPPGGPSRFQPGWLLSLLHTHAAVLEKNAGPGSSVMLYSSDLNLLLEKVIVSSEIFNAFLPA</sequence>
<dbReference type="SUPFAM" id="SSF56854">
    <property type="entry name" value="Bcl-2 inhibitors of programmed cell death"/>
    <property type="match status" value="1"/>
</dbReference>
<keyword evidence="16" id="KW-0539">Nucleus</keyword>
<dbReference type="CDD" id="cd06845">
    <property type="entry name" value="Bcl-2_like"/>
    <property type="match status" value="1"/>
</dbReference>
<evidence type="ECO:0000256" key="6">
    <source>
        <dbReference type="ARBA" id="ARBA00009458"/>
    </source>
</evidence>
<dbReference type="InterPro" id="IPR002475">
    <property type="entry name" value="Bcl2-like"/>
</dbReference>
<organism evidence="22 23">
    <name type="scientific">Neomonachus schauinslandi</name>
    <name type="common">Hawaiian monk seal</name>
    <name type="synonym">Monachus schauinslandi</name>
    <dbReference type="NCBI Taxonomy" id="29088"/>
    <lineage>
        <taxon>Eukaryota</taxon>
        <taxon>Metazoa</taxon>
        <taxon>Chordata</taxon>
        <taxon>Craniata</taxon>
        <taxon>Vertebrata</taxon>
        <taxon>Euteleostomi</taxon>
        <taxon>Mammalia</taxon>
        <taxon>Eutheria</taxon>
        <taxon>Laurasiatheria</taxon>
        <taxon>Carnivora</taxon>
        <taxon>Caniformia</taxon>
        <taxon>Pinnipedia</taxon>
        <taxon>Phocidae</taxon>
        <taxon>Monachinae</taxon>
        <taxon>Monachini</taxon>
        <taxon>Neomonachus</taxon>
    </lineage>
</organism>
<protein>
    <recommendedName>
        <fullName evidence="18">Bcl-2-like protein 10</fullName>
    </recommendedName>
    <alternativeName>
        <fullName evidence="19">Anti-apoptotic protein Boo</fullName>
    </alternativeName>
    <alternativeName>
        <fullName evidence="20">Apoptosis regulator Bcl-B</fullName>
    </alternativeName>
</protein>
<evidence type="ECO:0000256" key="7">
    <source>
        <dbReference type="ARBA" id="ARBA00022490"/>
    </source>
</evidence>
<evidence type="ECO:0000256" key="17">
    <source>
        <dbReference type="ARBA" id="ARBA00053352"/>
    </source>
</evidence>
<dbReference type="GO" id="GO:0005741">
    <property type="term" value="C:mitochondrial outer membrane"/>
    <property type="evidence" value="ECO:0007669"/>
    <property type="project" value="TreeGrafter"/>
</dbReference>
<dbReference type="InterPro" id="IPR046371">
    <property type="entry name" value="Bcl-2_BH1-3"/>
</dbReference>
<dbReference type="AlphaFoldDB" id="A0A2Y9HCH0"/>
<evidence type="ECO:0000256" key="15">
    <source>
        <dbReference type="ARBA" id="ARBA00023212"/>
    </source>
</evidence>
<dbReference type="Pfam" id="PF00452">
    <property type="entry name" value="Bcl-2"/>
    <property type="match status" value="1"/>
</dbReference>
<dbReference type="GO" id="GO:0031965">
    <property type="term" value="C:nuclear membrane"/>
    <property type="evidence" value="ECO:0007669"/>
    <property type="project" value="UniProtKB-SubCell"/>
</dbReference>
<comment type="similarity">
    <text evidence="6">Belongs to the Bcl-2 family.</text>
</comment>
<keyword evidence="14" id="KW-0472">Membrane</keyword>
<dbReference type="InterPro" id="IPR036834">
    <property type="entry name" value="Bcl-2-like_sf"/>
</dbReference>
<dbReference type="GO" id="GO:0005819">
    <property type="term" value="C:spindle"/>
    <property type="evidence" value="ECO:0007669"/>
    <property type="project" value="UniProtKB-SubCell"/>
</dbReference>
<keyword evidence="22" id="KW-1185">Reference proteome</keyword>
<dbReference type="GO" id="GO:0008630">
    <property type="term" value="P:intrinsic apoptotic signaling pathway in response to DNA damage"/>
    <property type="evidence" value="ECO:0007669"/>
    <property type="project" value="TreeGrafter"/>
</dbReference>
<evidence type="ECO:0000313" key="22">
    <source>
        <dbReference type="Proteomes" id="UP000248481"/>
    </source>
</evidence>
<keyword evidence="10" id="KW-0256">Endoplasmic reticulum</keyword>
<keyword evidence="8" id="KW-0812">Transmembrane</keyword>
<feature type="domain" description="Bcl-2 Bcl-2 homology region 1-3" evidence="21">
    <location>
        <begin position="39"/>
        <end position="147"/>
    </location>
</feature>
<evidence type="ECO:0000313" key="23">
    <source>
        <dbReference type="RefSeq" id="XP_021549408.1"/>
    </source>
</evidence>
<evidence type="ECO:0000259" key="21">
    <source>
        <dbReference type="SMART" id="SM00337"/>
    </source>
</evidence>
<comment type="function">
    <text evidence="17">Promotes cell survival by suppressing apoptosis induced by BAX but not BAK. Increases binding of AHCYL1/IRBIT to ITPR1. Reduces ITPR1-mediated calcium release from the endoplasmic reticulum cooperatively with AHCYL1/IRBIT under normal cellular conditions. Under apoptotic stress conditions, dissociates from ITPR1 and is displaced from mitochondria-associated endoplasmic reticulum membranes, leading to increased Ca(2+) transfer to mitochondria which promotes apoptosis. Required for the correct formation of the microtubule organizing center during oocyte cell division, potentially via regulation of protein abundance and localization of other microtubule organizing center components such as AURKA and TPX2.</text>
</comment>